<evidence type="ECO:0000256" key="6">
    <source>
        <dbReference type="HAMAP-Rule" id="MF_02204"/>
    </source>
</evidence>
<dbReference type="HAMAP" id="MF_02204">
    <property type="entry name" value="Pal"/>
    <property type="match status" value="1"/>
</dbReference>
<keyword evidence="10" id="KW-1185">Reference proteome</keyword>
<keyword evidence="1 6" id="KW-0732">Signal</keyword>
<dbReference type="EMBL" id="BJTG01000002">
    <property type="protein sequence ID" value="GEJ55906.1"/>
    <property type="molecule type" value="Genomic_DNA"/>
</dbReference>
<protein>
    <recommendedName>
        <fullName evidence="6">Peptidoglycan-associated lipoprotein</fullName>
        <shortName evidence="6">PAL</shortName>
    </recommendedName>
</protein>
<feature type="chain" id="PRO_5029624992" description="Peptidoglycan-associated lipoprotein" evidence="7">
    <location>
        <begin position="17"/>
        <end position="248"/>
    </location>
</feature>
<proteinExistence type="inferred from homology"/>
<comment type="similarity">
    <text evidence="6">Belongs to the Pal lipoprotein family.</text>
</comment>
<dbReference type="SUPFAM" id="SSF103088">
    <property type="entry name" value="OmpA-like"/>
    <property type="match status" value="1"/>
</dbReference>
<reference evidence="10" key="1">
    <citation type="journal article" date="2020" name="Appl. Environ. Microbiol.">
        <title>Diazotrophic Anaeromyxobacter Isolates from Soils.</title>
        <authorList>
            <person name="Masuda Y."/>
            <person name="Yamanaka H."/>
            <person name="Xu Z.X."/>
            <person name="Shiratori Y."/>
            <person name="Aono T."/>
            <person name="Amachi S."/>
            <person name="Senoo K."/>
            <person name="Itoh H."/>
        </authorList>
    </citation>
    <scope>NUCLEOTIDE SEQUENCE [LARGE SCALE GENOMIC DNA]</scope>
    <source>
        <strain evidence="10">R267</strain>
    </source>
</reference>
<dbReference type="PROSITE" id="PS51257">
    <property type="entry name" value="PROKAR_LIPOPROTEIN"/>
    <property type="match status" value="1"/>
</dbReference>
<keyword evidence="4 6" id="KW-0998">Cell outer membrane</keyword>
<comment type="caution">
    <text evidence="9">The sequence shown here is derived from an EMBL/GenBank/DDBJ whole genome shotgun (WGS) entry which is preliminary data.</text>
</comment>
<dbReference type="PANTHER" id="PTHR30329:SF21">
    <property type="entry name" value="LIPOPROTEIN YIAD-RELATED"/>
    <property type="match status" value="1"/>
</dbReference>
<keyword evidence="3 6" id="KW-0564">Palmitate</keyword>
<dbReference type="NCBIfam" id="TIGR04201">
    <property type="entry name" value="Myxo_Cys_RPT"/>
    <property type="match status" value="2"/>
</dbReference>
<keyword evidence="2 6" id="KW-0472">Membrane</keyword>
<dbReference type="Proteomes" id="UP000503640">
    <property type="component" value="Unassembled WGS sequence"/>
</dbReference>
<evidence type="ECO:0000256" key="5">
    <source>
        <dbReference type="ARBA" id="ARBA00023288"/>
    </source>
</evidence>
<dbReference type="AlphaFoldDB" id="A0A7I9VHN4"/>
<evidence type="ECO:0000313" key="10">
    <source>
        <dbReference type="Proteomes" id="UP000503640"/>
    </source>
</evidence>
<organism evidence="9 10">
    <name type="scientific">Anaeromyxobacter diazotrophicus</name>
    <dbReference type="NCBI Taxonomy" id="2590199"/>
    <lineage>
        <taxon>Bacteria</taxon>
        <taxon>Pseudomonadati</taxon>
        <taxon>Myxococcota</taxon>
        <taxon>Myxococcia</taxon>
        <taxon>Myxococcales</taxon>
        <taxon>Cystobacterineae</taxon>
        <taxon>Anaeromyxobacteraceae</taxon>
        <taxon>Anaeromyxobacter</taxon>
    </lineage>
</organism>
<gene>
    <name evidence="6" type="primary">pal</name>
    <name evidence="9" type="ORF">AMYX_06470</name>
</gene>
<dbReference type="InterPro" id="IPR050330">
    <property type="entry name" value="Bact_OuterMem_StrucFunc"/>
</dbReference>
<dbReference type="GO" id="GO:0051301">
    <property type="term" value="P:cell division"/>
    <property type="evidence" value="ECO:0007669"/>
    <property type="project" value="InterPro"/>
</dbReference>
<evidence type="ECO:0000256" key="2">
    <source>
        <dbReference type="ARBA" id="ARBA00023136"/>
    </source>
</evidence>
<dbReference type="GO" id="GO:0009279">
    <property type="term" value="C:cell outer membrane"/>
    <property type="evidence" value="ECO:0007669"/>
    <property type="project" value="UniProtKB-SubCell"/>
</dbReference>
<dbReference type="Pfam" id="PF23416">
    <property type="entry name" value="DUF7107"/>
    <property type="match status" value="1"/>
</dbReference>
<dbReference type="InterPro" id="IPR026435">
    <property type="entry name" value="Myxo_Cys_rpt"/>
</dbReference>
<dbReference type="InterPro" id="IPR039001">
    <property type="entry name" value="Pal"/>
</dbReference>
<dbReference type="PANTHER" id="PTHR30329">
    <property type="entry name" value="STATOR ELEMENT OF FLAGELLAR MOTOR COMPLEX"/>
    <property type="match status" value="1"/>
</dbReference>
<name>A0A7I9VHN4_9BACT</name>
<dbReference type="RefSeq" id="WP_176062932.1">
    <property type="nucleotide sequence ID" value="NZ_BJTG01000002.1"/>
</dbReference>
<dbReference type="InterPro" id="IPR006664">
    <property type="entry name" value="OMP_bac"/>
</dbReference>
<dbReference type="InterPro" id="IPR055531">
    <property type="entry name" value="DUF7107"/>
</dbReference>
<keyword evidence="5 6" id="KW-0449">Lipoprotein</keyword>
<feature type="domain" description="OmpA-like" evidence="8">
    <location>
        <begin position="129"/>
        <end position="246"/>
    </location>
</feature>
<feature type="signal peptide" evidence="7">
    <location>
        <begin position="1"/>
        <end position="16"/>
    </location>
</feature>
<dbReference type="PROSITE" id="PS51123">
    <property type="entry name" value="OMPA_2"/>
    <property type="match status" value="1"/>
</dbReference>
<sequence>MNRIFLLSLCMTALVAAGCPSKPQNGECKSSDDCKDQQGYGKVCVQGRCQECGADTDCQAGFVCKENKCAPRPECSQDADCGAGKACQAGRCIAAAPKAECDSDAQCGANQSCQAGKCVAKAAPSGAEAAAACTGEAHAVHFAFNKADLDADARGTLDTMAACLKAAGNVALSVEGHCDERGTTEYNLHLGERRAESVRKYLVNLGVDAKSVKAVSYGKERPVCSEATEDCYAKNRRGVVTPGGANRS</sequence>
<evidence type="ECO:0000256" key="4">
    <source>
        <dbReference type="ARBA" id="ARBA00023237"/>
    </source>
</evidence>
<dbReference type="CDD" id="cd07185">
    <property type="entry name" value="OmpA_C-like"/>
    <property type="match status" value="1"/>
</dbReference>
<dbReference type="Pfam" id="PF00691">
    <property type="entry name" value="OmpA"/>
    <property type="match status" value="1"/>
</dbReference>
<dbReference type="PRINTS" id="PR01023">
    <property type="entry name" value="NAFLGMOTY"/>
</dbReference>
<dbReference type="PRINTS" id="PR01021">
    <property type="entry name" value="OMPADOMAIN"/>
</dbReference>
<comment type="subcellular location">
    <subcellularLocation>
        <location evidence="6">Cell outer membrane</location>
        <topology evidence="6">Lipid-anchor</topology>
    </subcellularLocation>
</comment>
<evidence type="ECO:0000256" key="1">
    <source>
        <dbReference type="ARBA" id="ARBA00022729"/>
    </source>
</evidence>
<accession>A0A7I9VHN4</accession>
<evidence type="ECO:0000256" key="7">
    <source>
        <dbReference type="SAM" id="SignalP"/>
    </source>
</evidence>
<dbReference type="InterPro" id="IPR036737">
    <property type="entry name" value="OmpA-like_sf"/>
</dbReference>
<evidence type="ECO:0000313" key="9">
    <source>
        <dbReference type="EMBL" id="GEJ55906.1"/>
    </source>
</evidence>
<evidence type="ECO:0000259" key="8">
    <source>
        <dbReference type="PROSITE" id="PS51123"/>
    </source>
</evidence>
<dbReference type="Gene3D" id="3.30.1330.60">
    <property type="entry name" value="OmpA-like domain"/>
    <property type="match status" value="1"/>
</dbReference>
<dbReference type="InterPro" id="IPR006665">
    <property type="entry name" value="OmpA-like"/>
</dbReference>
<evidence type="ECO:0000256" key="3">
    <source>
        <dbReference type="ARBA" id="ARBA00023139"/>
    </source>
</evidence>